<sequence>MRKLSALLLAVVLALLAAPAAHAADNGNWSVFPASSGAAQRPYFYLSANPGTTLDDKVTVANKTSAPLTFRLYGADAYNTERDGGFAVRTEKERQTGVGAWTKPARSTVTVPARSSVTVPFTLAVPPDAEPGDHVGALVALDDRVAPGPAANGKVAVGIQQAVGARVYLRVGGPTVPALAVENVSLSQHRPLVPGAGESRTDITYTLHNRGNVTLNPAVRLSATGLFGRTLLGRGLTKVPSELLPGQRVTLTEAWRGSPQLDWGDVKLTATAKGASGSGGASFLALPWLALAILLAAALAFTAHRVLRRRAAARP</sequence>
<protein>
    <recommendedName>
        <fullName evidence="5">DUF916 domain-containing protein</fullName>
    </recommendedName>
</protein>
<evidence type="ECO:0000256" key="1">
    <source>
        <dbReference type="SAM" id="Phobius"/>
    </source>
</evidence>
<evidence type="ECO:0000313" key="3">
    <source>
        <dbReference type="EMBL" id="GGY23743.1"/>
    </source>
</evidence>
<feature type="transmembrane region" description="Helical" evidence="1">
    <location>
        <begin position="285"/>
        <end position="307"/>
    </location>
</feature>
<keyword evidence="4" id="KW-1185">Reference proteome</keyword>
<feature type="chain" id="PRO_5046377470" description="DUF916 domain-containing protein" evidence="2">
    <location>
        <begin position="24"/>
        <end position="315"/>
    </location>
</feature>
<name>A0ABQ2ZUH9_9ACTN</name>
<feature type="signal peptide" evidence="2">
    <location>
        <begin position="1"/>
        <end position="23"/>
    </location>
</feature>
<evidence type="ECO:0000256" key="2">
    <source>
        <dbReference type="SAM" id="SignalP"/>
    </source>
</evidence>
<keyword evidence="1" id="KW-0812">Transmembrane</keyword>
<gene>
    <name evidence="3" type="ORF">GCM10010326_16680</name>
</gene>
<comment type="caution">
    <text evidence="3">The sequence shown here is derived from an EMBL/GenBank/DDBJ whole genome shotgun (WGS) entry which is preliminary data.</text>
</comment>
<keyword evidence="1" id="KW-1133">Transmembrane helix</keyword>
<dbReference type="RefSeq" id="WP_190026648.1">
    <property type="nucleotide sequence ID" value="NZ_BMUU01000002.1"/>
</dbReference>
<proteinExistence type="predicted"/>
<organism evidence="3 4">
    <name type="scientific">Streptomyces xanthochromogenes</name>
    <dbReference type="NCBI Taxonomy" id="67384"/>
    <lineage>
        <taxon>Bacteria</taxon>
        <taxon>Bacillati</taxon>
        <taxon>Actinomycetota</taxon>
        <taxon>Actinomycetes</taxon>
        <taxon>Kitasatosporales</taxon>
        <taxon>Streptomycetaceae</taxon>
        <taxon>Streptomyces</taxon>
    </lineage>
</organism>
<accession>A0ABQ2ZUH9</accession>
<dbReference type="EMBL" id="BMUU01000002">
    <property type="protein sequence ID" value="GGY23743.1"/>
    <property type="molecule type" value="Genomic_DNA"/>
</dbReference>
<keyword evidence="1" id="KW-0472">Membrane</keyword>
<evidence type="ECO:0008006" key="5">
    <source>
        <dbReference type="Google" id="ProtNLM"/>
    </source>
</evidence>
<keyword evidence="2" id="KW-0732">Signal</keyword>
<reference evidence="4" key="1">
    <citation type="journal article" date="2019" name="Int. J. Syst. Evol. Microbiol.">
        <title>The Global Catalogue of Microorganisms (GCM) 10K type strain sequencing project: providing services to taxonomists for standard genome sequencing and annotation.</title>
        <authorList>
            <consortium name="The Broad Institute Genomics Platform"/>
            <consortium name="The Broad Institute Genome Sequencing Center for Infectious Disease"/>
            <person name="Wu L."/>
            <person name="Ma J."/>
        </authorList>
    </citation>
    <scope>NUCLEOTIDE SEQUENCE [LARGE SCALE GENOMIC DNA]</scope>
    <source>
        <strain evidence="4">JCM 4594</strain>
    </source>
</reference>
<evidence type="ECO:0000313" key="4">
    <source>
        <dbReference type="Proteomes" id="UP000600946"/>
    </source>
</evidence>
<dbReference type="GeneID" id="96289667"/>
<dbReference type="Proteomes" id="UP000600946">
    <property type="component" value="Unassembled WGS sequence"/>
</dbReference>